<keyword evidence="6" id="KW-0680">Restriction system</keyword>
<keyword evidence="5" id="KW-0547">Nucleotide-binding</keyword>
<dbReference type="CDD" id="cd22332">
    <property type="entry name" value="HsdR_N"/>
    <property type="match status" value="1"/>
</dbReference>
<dbReference type="SMART" id="SM00487">
    <property type="entry name" value="DEXDc"/>
    <property type="match status" value="1"/>
</dbReference>
<dbReference type="GO" id="GO:0009035">
    <property type="term" value="F:type I site-specific deoxyribonuclease activity"/>
    <property type="evidence" value="ECO:0007669"/>
    <property type="project" value="UniProtKB-EC"/>
</dbReference>
<evidence type="ECO:0000256" key="9">
    <source>
        <dbReference type="ARBA" id="ARBA00022840"/>
    </source>
</evidence>
<organism evidence="12 13">
    <name type="scientific">Vibrio ichthyoenteri ATCC 700023</name>
    <dbReference type="NCBI Taxonomy" id="870968"/>
    <lineage>
        <taxon>Bacteria</taxon>
        <taxon>Pseudomonadati</taxon>
        <taxon>Pseudomonadota</taxon>
        <taxon>Gammaproteobacteria</taxon>
        <taxon>Vibrionales</taxon>
        <taxon>Vibrionaceae</taxon>
        <taxon>Vibrio</taxon>
    </lineage>
</organism>
<dbReference type="AlphaFoldDB" id="F9S2Y4"/>
<dbReference type="SUPFAM" id="SSF52540">
    <property type="entry name" value="P-loop containing nucleoside triphosphate hydrolases"/>
    <property type="match status" value="2"/>
</dbReference>
<dbReference type="InterPro" id="IPR040980">
    <property type="entry name" value="SWI2_SNF2"/>
</dbReference>
<dbReference type="Gene3D" id="3.90.1570.50">
    <property type="match status" value="1"/>
</dbReference>
<dbReference type="InterPro" id="IPR014001">
    <property type="entry name" value="Helicase_ATP-bd"/>
</dbReference>
<dbReference type="Pfam" id="PF22679">
    <property type="entry name" value="T1R_D3-like"/>
    <property type="match status" value="1"/>
</dbReference>
<keyword evidence="10" id="KW-0238">DNA-binding</keyword>
<dbReference type="EC" id="3.1.21.3" evidence="3"/>
<dbReference type="EMBL" id="AFWF01000159">
    <property type="protein sequence ID" value="EGU38807.1"/>
    <property type="molecule type" value="Genomic_DNA"/>
</dbReference>
<dbReference type="GO" id="GO:0003677">
    <property type="term" value="F:DNA binding"/>
    <property type="evidence" value="ECO:0007669"/>
    <property type="project" value="UniProtKB-KW"/>
</dbReference>
<dbReference type="PANTHER" id="PTHR30195">
    <property type="entry name" value="TYPE I SITE-SPECIFIC DEOXYRIBONUCLEASE PROTEIN SUBUNIT M AND R"/>
    <property type="match status" value="1"/>
</dbReference>
<feature type="domain" description="Helicase ATP-binding" evidence="11">
    <location>
        <begin position="311"/>
        <end position="487"/>
    </location>
</feature>
<evidence type="ECO:0000256" key="8">
    <source>
        <dbReference type="ARBA" id="ARBA00022801"/>
    </source>
</evidence>
<keyword evidence="4" id="KW-0540">Nuclease</keyword>
<dbReference type="Pfam" id="PF04313">
    <property type="entry name" value="HSDR_N"/>
    <property type="match status" value="1"/>
</dbReference>
<evidence type="ECO:0000256" key="6">
    <source>
        <dbReference type="ARBA" id="ARBA00022747"/>
    </source>
</evidence>
<evidence type="ECO:0000256" key="2">
    <source>
        <dbReference type="ARBA" id="ARBA00008598"/>
    </source>
</evidence>
<dbReference type="InterPro" id="IPR027417">
    <property type="entry name" value="P-loop_NTPase"/>
</dbReference>
<accession>F9S2Y4</accession>
<proteinExistence type="inferred from homology"/>
<comment type="caution">
    <text evidence="12">The sequence shown here is derived from an EMBL/GenBank/DDBJ whole genome shotgun (WGS) entry which is preliminary data.</text>
</comment>
<evidence type="ECO:0000256" key="5">
    <source>
        <dbReference type="ARBA" id="ARBA00022741"/>
    </source>
</evidence>
<dbReference type="PROSITE" id="PS51192">
    <property type="entry name" value="HELICASE_ATP_BIND_1"/>
    <property type="match status" value="1"/>
</dbReference>
<dbReference type="Pfam" id="PF18766">
    <property type="entry name" value="SWI2_SNF2"/>
    <property type="match status" value="1"/>
</dbReference>
<keyword evidence="13" id="KW-1185">Reference proteome</keyword>
<gene>
    <name evidence="12" type="ORF">VII00023_15036</name>
</gene>
<dbReference type="Gene3D" id="3.40.50.300">
    <property type="entry name" value="P-loop containing nucleotide triphosphate hydrolases"/>
    <property type="match status" value="2"/>
</dbReference>
<dbReference type="GO" id="GO:0005524">
    <property type="term" value="F:ATP binding"/>
    <property type="evidence" value="ECO:0007669"/>
    <property type="project" value="UniProtKB-KW"/>
</dbReference>
<keyword evidence="7" id="KW-0255">Endonuclease</keyword>
<dbReference type="InterPro" id="IPR007409">
    <property type="entry name" value="Restrct_endonuc_type1_HsdR_N"/>
</dbReference>
<dbReference type="PANTHER" id="PTHR30195:SF15">
    <property type="entry name" value="TYPE I RESTRICTION ENZYME HINDI ENDONUCLEASE SUBUNIT"/>
    <property type="match status" value="1"/>
</dbReference>
<evidence type="ECO:0000256" key="7">
    <source>
        <dbReference type="ARBA" id="ARBA00022759"/>
    </source>
</evidence>
<evidence type="ECO:0000256" key="1">
    <source>
        <dbReference type="ARBA" id="ARBA00000851"/>
    </source>
</evidence>
<evidence type="ECO:0000313" key="13">
    <source>
        <dbReference type="Proteomes" id="UP000004605"/>
    </source>
</evidence>
<evidence type="ECO:0000256" key="4">
    <source>
        <dbReference type="ARBA" id="ARBA00022722"/>
    </source>
</evidence>
<comment type="catalytic activity">
    <reaction evidence="1">
        <text>Endonucleolytic cleavage of DNA to give random double-stranded fragments with terminal 5'-phosphates, ATP is simultaneously hydrolyzed.</text>
        <dbReference type="EC" id="3.1.21.3"/>
    </reaction>
</comment>
<name>F9S2Y4_9VIBR</name>
<sequence length="1060" mass="122639">MINKNNNEGLIMSFTEDSRVKIPTILHLMRLGYDYLSLKGANWDKESNIFPELFSTAISRINPELKSEDVGSLFEEVKLTLENEDLGRAFFNKLKERSGNKLIDFENFSNNSFHVVTELKCKNGDDEFRPDITLLINGMPLVFIEVKKPNNRDGIIAERERINKRFQNPKFKRFANITQFMIFSNNMDYVDGDPEPVQGAFYASSSYHKPVFNYFREEEELDLTALLKQLTDDQELAVLKDNNLEVIRCNPEFLSNKEPSRPTNRICTSLLSKERLSFVLRYALTYVSESDGLQKHIMRYPQMFATKAIERKLNEGVRKGIIWHTQGSGKTALTYYNVGFLTDYFQKHEIIPKFYFIVDRLDLLQQAQREFTARGLIVHTINSREEFTRDIKATQVIHNHSGKAEITVVNIQKFKDDPDVISTQDYNVTIQRVYFLDEVHRSYNPKGSFLANLTQSDTNAIKIGLTGTPLLGEDYNSRVLFGDYIHKYYYNASIADGYTLRLIREEIATNYKITLQQALEEAEVKMGDVDRKEIYAHASFVEPMLDYIVTDFEKSRGTLNDATIGGMIICDSSDQAKKMFELFNAVYASKSLSTDYSSELVLESAFIQGSALQVAEPGSSYTAAAQLEPVKQAHKVKNAALILHDVGTKQERKDWVEDFKAGKIDLLFVYNMLLTGFDAKRLKKLYLGRVIRKHNLLQALTRVNRTYKDFRYGYVVDFADIRKEFDATNKAYFDELQSELGDEIESYSKLFKSQEEIKQEIEHIKDVLFRFDIDNMETFCDQISQIEDREAVLALKNALADARSLYNLIRLQGEYDFLDELDFTKLNVLFRVASDRLDMLNLAISIQDGVDIGNLLNRALEDVIFTFTKIGEEELVLADKLKNTLRQTREALASNFDQQDPKFINLKDELERLFKKKNLSEVTQDEMVANIDALNKIHQRVKELNRQNNQLRQKYLGDTKYARLHKRLYERQQQQHDITDSERKIFEALLGVKEDADSQVLDNTSVLDNESYFARHLLPKVHNRFIKQQSIPLNAEAVRYVNHLVVAEYLKEFNTGSQSW</sequence>
<dbReference type="InterPro" id="IPR055180">
    <property type="entry name" value="HsdR_RecA-like_helicase_dom_2"/>
</dbReference>
<evidence type="ECO:0000259" key="11">
    <source>
        <dbReference type="PROSITE" id="PS51192"/>
    </source>
</evidence>
<protein>
    <recommendedName>
        <fullName evidence="3">type I site-specific deoxyribonuclease</fullName>
        <ecNumber evidence="3">3.1.21.3</ecNumber>
    </recommendedName>
</protein>
<evidence type="ECO:0000313" key="12">
    <source>
        <dbReference type="EMBL" id="EGU38807.1"/>
    </source>
</evidence>
<dbReference type="GO" id="GO:0009307">
    <property type="term" value="P:DNA restriction-modification system"/>
    <property type="evidence" value="ECO:0007669"/>
    <property type="project" value="UniProtKB-KW"/>
</dbReference>
<dbReference type="InterPro" id="IPR051268">
    <property type="entry name" value="Type-I_R_enzyme_R_subunit"/>
</dbReference>
<evidence type="ECO:0000256" key="10">
    <source>
        <dbReference type="ARBA" id="ARBA00023125"/>
    </source>
</evidence>
<evidence type="ECO:0000256" key="3">
    <source>
        <dbReference type="ARBA" id="ARBA00012654"/>
    </source>
</evidence>
<comment type="similarity">
    <text evidence="2">Belongs to the HsdR family.</text>
</comment>
<dbReference type="Proteomes" id="UP000004605">
    <property type="component" value="Unassembled WGS sequence"/>
</dbReference>
<keyword evidence="9" id="KW-0067">ATP-binding</keyword>
<keyword evidence="8" id="KW-0378">Hydrolase</keyword>
<reference evidence="12 13" key="1">
    <citation type="journal article" date="2012" name="Int. J. Syst. Evol. Microbiol.">
        <title>Vibrio caribbeanicus sp. nov., isolated from the marine sponge Scleritoderma cyanea.</title>
        <authorList>
            <person name="Hoffmann M."/>
            <person name="Monday S.R."/>
            <person name="Allard M.W."/>
            <person name="Strain E.A."/>
            <person name="Whittaker P."/>
            <person name="Naum M."/>
            <person name="McCarthy P.J."/>
            <person name="Lopez J.V."/>
            <person name="Fischer M."/>
            <person name="Brown E.W."/>
        </authorList>
    </citation>
    <scope>NUCLEOTIDE SEQUENCE [LARGE SCALE GENOMIC DNA]</scope>
    <source>
        <strain evidence="12 13">ATCC 700023</strain>
    </source>
</reference>